<keyword evidence="4" id="KW-1185">Reference proteome</keyword>
<feature type="compositionally biased region" description="Low complexity" evidence="1">
    <location>
        <begin position="15"/>
        <end position="24"/>
    </location>
</feature>
<organism evidence="3 4">
    <name type="scientific">Plesiocystis pacifica SIR-1</name>
    <dbReference type="NCBI Taxonomy" id="391625"/>
    <lineage>
        <taxon>Bacteria</taxon>
        <taxon>Pseudomonadati</taxon>
        <taxon>Myxococcota</taxon>
        <taxon>Polyangia</taxon>
        <taxon>Nannocystales</taxon>
        <taxon>Nannocystaceae</taxon>
        <taxon>Plesiocystis</taxon>
    </lineage>
</organism>
<evidence type="ECO:0000256" key="2">
    <source>
        <dbReference type="SAM" id="SignalP"/>
    </source>
</evidence>
<dbReference type="Proteomes" id="UP000005801">
    <property type="component" value="Unassembled WGS sequence"/>
</dbReference>
<feature type="region of interest" description="Disordered" evidence="1">
    <location>
        <begin position="15"/>
        <end position="70"/>
    </location>
</feature>
<evidence type="ECO:0008006" key="5">
    <source>
        <dbReference type="Google" id="ProtNLM"/>
    </source>
</evidence>
<dbReference type="STRING" id="391625.PPSIR1_40360"/>
<comment type="caution">
    <text evidence="3">The sequence shown here is derived from an EMBL/GenBank/DDBJ whole genome shotgun (WGS) entry which is preliminary data.</text>
</comment>
<name>A6FYK2_9BACT</name>
<evidence type="ECO:0000313" key="4">
    <source>
        <dbReference type="Proteomes" id="UP000005801"/>
    </source>
</evidence>
<reference evidence="3 4" key="1">
    <citation type="submission" date="2007-06" db="EMBL/GenBank/DDBJ databases">
        <authorList>
            <person name="Shimkets L."/>
            <person name="Ferriera S."/>
            <person name="Johnson J."/>
            <person name="Kravitz S."/>
            <person name="Beeson K."/>
            <person name="Sutton G."/>
            <person name="Rogers Y.-H."/>
            <person name="Friedman R."/>
            <person name="Frazier M."/>
            <person name="Venter J.C."/>
        </authorList>
    </citation>
    <scope>NUCLEOTIDE SEQUENCE [LARGE SCALE GENOMIC DNA]</scope>
    <source>
        <strain evidence="3 4">SIR-1</strain>
    </source>
</reference>
<dbReference type="AlphaFoldDB" id="A6FYK2"/>
<keyword evidence="2" id="KW-0732">Signal</keyword>
<protein>
    <recommendedName>
        <fullName evidence="5">Lipoprotein</fullName>
    </recommendedName>
</protein>
<sequence length="217" mass="21806">MLILALFSFACTTSVQSSSSPTSDGKADDDADSADSGGSFVVEQDDGDAGAEGDGGDSSGATSQGPDLPKGASCSTHADCGEGGICEGVGCGEGEGRCVEDPAGRMCTRDLVAYCGCDGKEFKTSGSCPGDRFEYRGPCEPKLADGEPCQDSRQCASGQCLGEGLEGCAPMSQGTCGTADCTADLAPYCSCNGNDFQSSGSCPGRQYAYRGPCEAAE</sequence>
<accession>A6FYK2</accession>
<dbReference type="EMBL" id="ABCS01000004">
    <property type="protein sequence ID" value="EDM81274.1"/>
    <property type="molecule type" value="Genomic_DNA"/>
</dbReference>
<feature type="signal peptide" evidence="2">
    <location>
        <begin position="1"/>
        <end position="17"/>
    </location>
</feature>
<proteinExistence type="predicted"/>
<feature type="compositionally biased region" description="Acidic residues" evidence="1">
    <location>
        <begin position="43"/>
        <end position="55"/>
    </location>
</feature>
<evidence type="ECO:0000313" key="3">
    <source>
        <dbReference type="EMBL" id="EDM81274.1"/>
    </source>
</evidence>
<gene>
    <name evidence="3" type="ORF">PPSIR1_40360</name>
</gene>
<evidence type="ECO:0000256" key="1">
    <source>
        <dbReference type="SAM" id="MobiDB-lite"/>
    </source>
</evidence>
<feature type="chain" id="PRO_5002694912" description="Lipoprotein" evidence="2">
    <location>
        <begin position="18"/>
        <end position="217"/>
    </location>
</feature>